<accession>A0A0F9IJR0</accession>
<gene>
    <name evidence="1" type="ORF">LCGC14_1649800</name>
</gene>
<name>A0A0F9IJR0_9ZZZZ</name>
<proteinExistence type="predicted"/>
<sequence>MAYSRWGGRGSGYWHTFWCSHPLEEKETRDNAIFEICGICQLAAKDLRDDIESCLKSVAEQDSFITYAGDYTSKKEKLDELRIYIAEFLVDVKIAYPALFQKIKCLVIETWQRLR</sequence>
<dbReference type="AlphaFoldDB" id="A0A0F9IJR0"/>
<reference evidence="1" key="1">
    <citation type="journal article" date="2015" name="Nature">
        <title>Complex archaea that bridge the gap between prokaryotes and eukaryotes.</title>
        <authorList>
            <person name="Spang A."/>
            <person name="Saw J.H."/>
            <person name="Jorgensen S.L."/>
            <person name="Zaremba-Niedzwiedzka K."/>
            <person name="Martijn J."/>
            <person name="Lind A.E."/>
            <person name="van Eijk R."/>
            <person name="Schleper C."/>
            <person name="Guy L."/>
            <person name="Ettema T.J."/>
        </authorList>
    </citation>
    <scope>NUCLEOTIDE SEQUENCE</scope>
</reference>
<dbReference type="EMBL" id="LAZR01013858">
    <property type="protein sequence ID" value="KKM20014.1"/>
    <property type="molecule type" value="Genomic_DNA"/>
</dbReference>
<organism evidence="1">
    <name type="scientific">marine sediment metagenome</name>
    <dbReference type="NCBI Taxonomy" id="412755"/>
    <lineage>
        <taxon>unclassified sequences</taxon>
        <taxon>metagenomes</taxon>
        <taxon>ecological metagenomes</taxon>
    </lineage>
</organism>
<comment type="caution">
    <text evidence="1">The sequence shown here is derived from an EMBL/GenBank/DDBJ whole genome shotgun (WGS) entry which is preliminary data.</text>
</comment>
<evidence type="ECO:0000313" key="1">
    <source>
        <dbReference type="EMBL" id="KKM20014.1"/>
    </source>
</evidence>
<protein>
    <submittedName>
        <fullName evidence="1">Uncharacterized protein</fullName>
    </submittedName>
</protein>